<dbReference type="GO" id="GO:0031177">
    <property type="term" value="F:phosphopantetheine binding"/>
    <property type="evidence" value="ECO:0007669"/>
    <property type="project" value="InterPro"/>
</dbReference>
<dbReference type="InterPro" id="IPR020841">
    <property type="entry name" value="PKS_Beta-ketoAc_synthase_dom"/>
</dbReference>
<keyword evidence="2" id="KW-0597">Phosphoprotein</keyword>
<dbReference type="NCBIfam" id="NF045894">
    <property type="entry name" value="PKS_plus_SDR"/>
    <property type="match status" value="3"/>
</dbReference>
<dbReference type="InterPro" id="IPR036736">
    <property type="entry name" value="ACP-like_sf"/>
</dbReference>
<evidence type="ECO:0000256" key="4">
    <source>
        <dbReference type="ARBA" id="ARBA00022737"/>
    </source>
</evidence>
<dbReference type="InterPro" id="IPR057326">
    <property type="entry name" value="KR_dom"/>
</dbReference>
<dbReference type="EC" id="2.3.1.94" evidence="11"/>
<dbReference type="PROSITE" id="PS52004">
    <property type="entry name" value="KS3_2"/>
    <property type="match status" value="4"/>
</dbReference>
<dbReference type="FunFam" id="3.40.366.10:FF:000002">
    <property type="entry name" value="Probable polyketide synthase 2"/>
    <property type="match status" value="1"/>
</dbReference>
<dbReference type="Gene3D" id="3.40.366.10">
    <property type="entry name" value="Malonyl-Coenzyme A Acyl Carrier Protein, domain 2"/>
    <property type="match status" value="4"/>
</dbReference>
<dbReference type="Gene3D" id="3.30.70.3290">
    <property type="match status" value="4"/>
</dbReference>
<dbReference type="EMBL" id="FPJG01000006">
    <property type="protein sequence ID" value="SFW88505.1"/>
    <property type="molecule type" value="Genomic_DNA"/>
</dbReference>
<accession>A0A1K1SVY4</accession>
<feature type="domain" description="Ketosynthase family 3 (KS3)" evidence="13">
    <location>
        <begin position="4384"/>
        <end position="4805"/>
    </location>
</feature>
<comment type="function">
    <text evidence="8">Involved in the biosynthesis of antibiotic erythromycin via the biosynthesis of its aglycone precursor, 6-deoxyerythronolide B (6-dEB).</text>
</comment>
<sequence length="5929" mass="609464">MTNEEKLRHFLKRATADLQDAHQRLRYYEAKDAEPIAVVAMSCRFPGGADTPEDLWRLLDSGGDAMSAFPADRGWADAPGSYVRVGGFVHDAPRFDPELFGISPREALSMDPQQRLLLETAWEAFERAGIDPLSLRGSRTGVFAGSNGQDYTHLLANAADDTALFGGTSVAASVVSGRLSYLFGLEGPAVTVDTACSSSLVALHMAVQSLRSGECSLALAGGVTVMSTPGTFVAFTEQNGLAADGRCKAFADEADGTGWGEGVGLLLVERLSDARRNGHPVLAVVRGSAVNQDGASNGLTAPNGPSQQRLIRQALANARLTADEVDAVEAHGTGTRLGDPIEAQALLATYGQDRDRPLWLGSIKSNIGHTQAAAGVAGVMKVVLALRNGRLPKTLHAQTRSSQVDWSAGAVELLTEAQPWPQGERTRRAGVSAFGVSGTNAHVILEEAPADELAGAAGALGPTRAAELLEGAGPAGAAELPQGAKRAGSVGLAGAAGIAEAAGPVERVEAGSPVVPWVLSAKSAAGLRAQAGRLAAFGSLASSPSDVGFSLATTRAALDHRAVVVGADRAELLAEVAAVAAGGPGAASGVVAELGAGPVLVFPGQGAQWVGMAVELLDSSEVFAARWAECEAALSCFVDWSLTEVARSDDPSVLERVDVVQPLLWAVMVSLAELWRSAGVEPAAVIGHSQGEIAAAVVAGALSTTDGARVVALRAKAITDLAGTGGMLSVPLPVAEIEAGLDPRLGVAAVNGPSATVVSGEITALDEAQAAWEAEGVRVRRVPVDYASHSPQVEAIRERILSDLAPVSPSSVDTVFFSTLTGEAIDTAELTADYWYRNLRATVKFEQATRAAITAGHAVFVESSAHPVLTVGLRQTLDDLETSGTVVPTLRRDHGDLRQLYTAFGEAYVRGVPVAWEELTPGRRVDLPTYAFQRRRFWIETRKTTETTADAPFWDAVERADLTALADTLGLAGSEPLQAVVPALSAWHRERRDGSLVDGWRYRITWKSLGTPAARPSGTWLVLDDGGDLPARATAALTGAGAAVVRVGTAPGEDRAGLAGRVVEALDGTTPAGVVSATGLTGTVAAVQALGDARVTAPLWCLTRGAVAAIPDETVAHPEQALVWGFGRVAGLEHPERWGGLVDLPAGDADVDALLVAALAGASGEDQLAVRASGLFGRRLVRAPRTGPAPARWRPSGTVLVTGGLGALGAHVARRLAADGAEHVVLLSRRGPEAPGAEELRAELAASGTRVTIAACDVADRDALAAVIADAGPLSAVFHTAAALDDGFVDALTADRIGRVLAPKLRGAVNLRELTAGHPLSALVFFSSMAGTFGASGQGNYAPGNAFLDAYAQALRAEGVPATSIAWGTWAGAGMAESGIGELARRHGIPEMAPDRALDVLRQAIEDGDAVLGCIAIDWDRYYVAYTARSATKLFDEIPEVRRLTAPAAEVDGGWAARLAGRDRAGQLRLLTELVGVQVATVLGYASGGSVRDDQAFTDVGFDSVTAVELRNRLTAVTGLKLPATLVFDHPTPSALAKHLRDRLAGAEDRSPSDAAPAPVADEPIAIVAMACRFPGGVESPEQLWALLAEGREGIGPFPADRGWDSDGEGGFLTDAAGFDAGFFGISPREALAMDPQQRLLLEVAWETLEQAGIDPAALRGSRTGVFAGTNGQDYVSLTAHTTEDIAGYIGTGNTASVLSGRISYAFGFEGPTVTVDTACSSSLVAMHLAAQALRLGECRLALAGGATVMATPALFGEFSKQGGVAADNRCKAFSDTADGAGFSEGVGLVLLERLSDAERNGHPVLAVVRGSAVNSDGASNGLTAPNGPSQQRVIRQALANAGLSTQDVDVVEAHGTGTSLGDPIEAQALLATYGQDREHPLLLGTVKSNLGHTQAAAGVAGVLKVVLALRHGELPRTLHVDAPSSHVDWSAGAVELLTEARPWPAAGRPRRAGVSSFGIGGTNAHLVIEEAPETEPAARPAPGGRVPWVLSAKSEPALRAQAARLRTHLLAEPDLDPRDVGHTLATGRAGLDHRAVVAGDREALLSGLAAVAAGEPAAHVVSGSVKPGRTGFLFSGQGSQVLGMGRDLYGRFPVFAEAFDAVCARLGASLRDVLWGFNAELLNRTVFTQAGLFAVEVALFRLLESFGVRPDVLVGHSIGEFAAAHVAGVLSLDDACALVAARGRLMQALPEGGAMLAVQATPEEIAPVLGDGVALAAVNGPDSVVVSGDVDAVERVAGWAAGRKTRRLKVSHAFHSHRMDPMLAEFAEIASTVEYHEPELPIVSTLTGEPVTEFDARYWVDQVRGTVRFADAVAAAGAGRWVEVGPGAALAGLVEGVAVQRADREGVQAFLTALGRLHTEGVTVDWTSLFGDARHVDLPTYPFEHQRFWLEPAGPALDPVEAEFWATVDREDLTALSGTLALDDEAPLRAVVPALASWWRNRRDGAASRGWGYRFRWQPLPPARATLSGRWLLLSHGDEPDLVAALTADGAEVEHRRVAAGVEPVTADGLAGAVLALGVATTAAALPVIDAPGAKIWAITRGAVSVGDDDALTNPDGAFVWGLGRTAALEYPDRWGGLIDLPPVLGDREAALLAATLSGTEDQVAVRAAGAYARRLVHAAPAGAEDWQPDGTVLITGGTGALGAQVARWAVGLGAGRVVLLSRRGENAPGAGTLRDELVAAGAEVRIAACDVADRAALAEVLATERITAVFHTAAVLDDGVIGGLTPDRLAAVLRPKAVAARVLHETTLDHPVSAFVLFSSLAGALGAPGQGGYAAANAYLDALAEERAQAGLPATSVSWGAWAGDGMAAGGLAGQRVARGGLTPMAAGPALRALRRSLGRDTCPVIADIDWPRFTAGFTAVRPSPALRTVPEARQAPGAGTPAAGLLAGPGAEDRLLELVRGRAAAVLGHDSAAAIAPDTALRDLGFDSLTAVELRNLLGAATGLALPSTVVFDYPTAAALAGHLASELLGTRAGTAVETVAATDEPVAIVGMACRFPGGVASPEDLWDLVAAGGDAMRSFPADRGWDLGKLLGSPGAAGTSATGEGGFVTGATDFDPAFFGISPREALVMDPQQRLLLEASWEVLERAGIDPGTLRGGRVGVFAGTNGQDYAALAGTAPQDAAAFLPTGNTASVLSGRVSYAFGFEGPAVTVDTACSSSLVAMHLAGQALRAGECSLALAGGVSVMATPSAFIGFSRQNGLAADGRCKAFADAADGTGWGEGVGVVLLERLSDAQRNGHRILAVVRGSAVNQDGASNGLTAPNGPAQQRVIRQALASAGLSTTDVDVVEAHGTGTKLGDPIEAQALIATYGQERETPLLLGSVKSNIGHTQAAAGVAGVIKVVQAMRHGVVPKTLHVDRPTSEVDWSAGAVEVLTEARDWPETGRARRAGVSSFGVSGTNAHVIVEAVPATPPEPAVADVVPVAWVLSAKTADALRAQADRLHAHVSAHPGVPAADLGLALAATRAALAERAVVVGDREALSAGLSALAAGEPAANVVSGSVTSGRVGFLFSGQGSQALGMGRDLYGRFPVFAEAFDAVCACLDSSLRDVLWGTDAELLNRTVFAQAGLFAVEVALFRLLESFGVRPDVLVGHSIGEFAAAHVAGVLSLDDACVLVAARGRLMDALPAGGAMLAVQATREEIAPVLGDGVSLAAVNGPDSVVVSGDVEAVERVAEWAADRKTRRLKVSHAFHSHRMDPMLAEFAEIASTVEYHELELPILSTLTGEPVTAFDARYWVDQVRGTVRFADAVAATGAARFVEVGPGAVLAGLVDGVAVQRAGRDGVEAFLTALGRLHTDGVAVDWTPAFPGARPADLPTYAFQHQRFWLDPAPADDWRYRVTWTAIGTTASSPRGRWLLLHADGEGDDVAEALADVTRIAVPAGTGRAALAGRLGGEFDGVVVVLDAVTTAIAVQALGDAGIDARIWAVTRGAVSTGPGDPLTDPGAAMVWGLARTVALEQPDRWGGVVDLPGTLDERAARLLVAALTGAEDQVAVRSSGLFARRLARSASEPGEDWAAGGTVLITGGTGALGAQLAKWAVGRGARRLVLLSRRGDDAPGAAGLRAELAGAEVRIVACDVADRDVLAAALDGEEITAVFHTAGVLDDGILGSLTPDRFETVLAPKAHAARHLHELTAGHPVRTFVLFSSVSGTIGAAGQAAYAAANAYLDALAEHRTQHGLPATSVAWGAWADGGMAASAVVEQRMARGGMHAMAPDRALRELTAVAGAGGAITVADLDWSRFAPAFTTLRPSKLFDGVPEAARALREHRAAPGNAALRARLGEAPEAARPRILLDVVRSQAAAVLGHASADAVSPGAAFRELGFDSLTAVEFRNALGAATGLALPATLIFDHPTPAALAGHLAAELLGTGAGPAVETVAATDEPVAIVGMACRFPGGVSSPEDLWELVASGGDGMGPFPADRGWDLAALAGGGRGTSSVAEGGFVDGAGEFDAGLFGISPREALAMDPQQRLLLEASWDVLERSGFDPTSLRGSRVGVFAGTNGQDYAALMARAPEDAEAYLATGNTASVLSGRISYAFGFEGPAVTVDTACSSSLVAMHWAAQALRAGECSLALAGGVTVMATPSAFIGFSRQNGLAADGRCKAFADAADGTGWGEGVGVVLLERLSDAQRNGHRILAVVRGSAVNQDGASNGLTAPNGPAQQRVIRQALAAAGLSTQDVDVVEAHGTGTKLGDPIEAQALLATYGQERETPVLLGSVKSNIGHTQAAAGVAGVIKVVEAMRHGVAPRTLHVGTPSSHVDWSAGAVEVLTEARDWPETGRARRAGVSSFGISGTNAHVILEQGPAEPAPELEPAAGPWLLSAKTGPALRTRAARLRASLTGRDDLGGVARTLVATRAGLDERAAVLGDGRESLLAGLAALAAGEPAANVVRGRAADGQLGFLFSGQGSQVLGMGHQLHERYPVFAEAFEGVCARLDVELGGSLREVLWGSDAELLNRTVFAQAGLFVVEVALFRLLESFGVAPDVLIGHSIGELAAAHVAGVFSLADACVLVAARGRLMQALPEGGAMLAVQASEVDIQPVLDGVSLAAVNGPDSVVVSGDVEAVEAVAAWAAGRKTNRLKVSHAFHSHRMDPMLAEFGRIAATIAYREPRIPLVSTLTGKPAAGELCSAAYWVDQVRGTVRFADAVAGAVADGVTRFAEVGPGAVLAGLAPGPAVATQRTDRPGAAAFLAALARLHTLGVAVDWRPRFGDRAVRPVDLPGYPFEHERYWLDAPPRRTEPDDTFWAAISGEDMEELAGSLDLDGEVLRKVVPALAGWRRDRAAASGTYRVTWSPVPEPADTVLSGRWLVVGGAPQEAAATVPGHGLVAGEGGSFGGGLVAGDGKPLGDLLAALNRHGAEAVACHLDQLASEINAGPVAGVLVALDAPGLAAVVRILGEAAPGIRCWAVTRAAPAVTAADLPDPAQAAVWGLGRTVALESPARWGGLVDLPATVDEHAGRVLAGVLATGTEDQIAIRRAGLFGRRLTEAPTLPADEWTADGTVLVTGGTGALGARVARWAAGRGARRIVLVSRQGEAAPGAPELRAELVSAGAEVRLAACDVADRDQLAAVLADEEVTAVFHTAGVLDDGIVDGLTPERFAKVFAPKVTGAVLLDELTRAHPVSAFVLFSSIAGTVGGPGQGNYAAANAVLDALAEQRRRAGRPALSVAWGPWAEAGMAASDLVGGRMGRGGVGALDPEAALRVLARAVPVGGSLVVADLDWAKYAPAITAARPSRLFDGIPAARRALAAAAAEPAVAEEPLVARLAGAAPSDRDRIVLDLVRKQAAAVLGHPDADTVPADRPFRELGFDSLTAVEFRNLLAAASGLTLPATVAFDHPTPAALAAALAAELAPDGTSPLDELDRLEAVLAAAEPDDLTRSRVTVRLRALLAGWSGGAGEPPAAAGASEIDSATDEELFALIREDLGQ</sequence>
<dbReference type="SMART" id="SM00827">
    <property type="entry name" value="PKS_AT"/>
    <property type="match status" value="4"/>
</dbReference>
<feature type="domain" description="Ketosynthase family 3 (KS3)" evidence="13">
    <location>
        <begin position="2987"/>
        <end position="3410"/>
    </location>
</feature>
<dbReference type="Pfam" id="PF00109">
    <property type="entry name" value="ketoacyl-synt"/>
    <property type="match status" value="4"/>
</dbReference>
<dbReference type="InterPro" id="IPR036291">
    <property type="entry name" value="NAD(P)-bd_dom_sf"/>
</dbReference>
<dbReference type="STRING" id="546364.SAMN04489730_6978"/>
<dbReference type="InterPro" id="IPR014043">
    <property type="entry name" value="Acyl_transferase_dom"/>
</dbReference>
<dbReference type="GO" id="GO:0006633">
    <property type="term" value="P:fatty acid biosynthetic process"/>
    <property type="evidence" value="ECO:0007669"/>
    <property type="project" value="InterPro"/>
</dbReference>
<dbReference type="SMART" id="SM00822">
    <property type="entry name" value="PKS_KR"/>
    <property type="match status" value="4"/>
</dbReference>
<gene>
    <name evidence="14" type="ORF">SAMN04489730_6978</name>
</gene>
<dbReference type="Pfam" id="PF18369">
    <property type="entry name" value="PKS_DE"/>
    <property type="match status" value="3"/>
</dbReference>
<dbReference type="FunFam" id="3.40.47.10:FF:000019">
    <property type="entry name" value="Polyketide synthase type I"/>
    <property type="match status" value="4"/>
</dbReference>
<dbReference type="Gene3D" id="3.40.50.720">
    <property type="entry name" value="NAD(P)-binding Rossmann-like Domain"/>
    <property type="match status" value="4"/>
</dbReference>
<evidence type="ECO:0000259" key="12">
    <source>
        <dbReference type="PROSITE" id="PS50075"/>
    </source>
</evidence>
<evidence type="ECO:0000313" key="15">
    <source>
        <dbReference type="Proteomes" id="UP000182740"/>
    </source>
</evidence>
<dbReference type="Proteomes" id="UP000182740">
    <property type="component" value="Unassembled WGS sequence"/>
</dbReference>
<keyword evidence="1" id="KW-0596">Phosphopantetheine</keyword>
<dbReference type="SUPFAM" id="SSF47336">
    <property type="entry name" value="ACP-like"/>
    <property type="match status" value="4"/>
</dbReference>
<dbReference type="InterPro" id="IPR016039">
    <property type="entry name" value="Thiolase-like"/>
</dbReference>
<keyword evidence="4" id="KW-0677">Repeat</keyword>
<evidence type="ECO:0000256" key="2">
    <source>
        <dbReference type="ARBA" id="ARBA00022553"/>
    </source>
</evidence>
<evidence type="ECO:0000256" key="9">
    <source>
        <dbReference type="ARBA" id="ARBA00060622"/>
    </source>
</evidence>
<dbReference type="SMART" id="SM01294">
    <property type="entry name" value="PKS_PP_betabranch"/>
    <property type="match status" value="4"/>
</dbReference>
<dbReference type="SMART" id="SM00823">
    <property type="entry name" value="PKS_PP"/>
    <property type="match status" value="4"/>
</dbReference>
<dbReference type="InterPro" id="IPR013968">
    <property type="entry name" value="PKS_KR"/>
</dbReference>
<comment type="subunit">
    <text evidence="10">Homodimer. Erythronolide synthase is composed of EryAI, EryAII and EryAIII multimodular (2 modules) polypeptides each coding for a functional synthase subunit which participates in 2 of the six FAS-like elongation steps required for formation of the polyketide. Module 1, 2, 3, 4, 5, and 6 participating in biosynthesis steps 1, 2, 3, 4, 5, and 6, respectively.</text>
</comment>
<dbReference type="InterPro" id="IPR009081">
    <property type="entry name" value="PP-bd_ACP"/>
</dbReference>
<dbReference type="Pfam" id="PF16197">
    <property type="entry name" value="KAsynt_C_assoc"/>
    <property type="match status" value="3"/>
</dbReference>
<dbReference type="SUPFAM" id="SSF55048">
    <property type="entry name" value="Probable ACP-binding domain of malonyl-CoA ACP transacylase"/>
    <property type="match status" value="4"/>
</dbReference>
<evidence type="ECO:0000259" key="13">
    <source>
        <dbReference type="PROSITE" id="PS52004"/>
    </source>
</evidence>
<dbReference type="InterPro" id="IPR041618">
    <property type="entry name" value="PKS_DE"/>
</dbReference>
<dbReference type="SMART" id="SM00825">
    <property type="entry name" value="PKS_KS"/>
    <property type="match status" value="4"/>
</dbReference>
<dbReference type="PROSITE" id="PS00606">
    <property type="entry name" value="KS3_1"/>
    <property type="match status" value="4"/>
</dbReference>
<dbReference type="InterPro" id="IPR006162">
    <property type="entry name" value="Ppantetheine_attach_site"/>
</dbReference>
<feature type="domain" description="Ketosynthase family 3 (KS3)" evidence="13">
    <location>
        <begin position="1562"/>
        <end position="1971"/>
    </location>
</feature>
<evidence type="ECO:0000256" key="10">
    <source>
        <dbReference type="ARBA" id="ARBA00063272"/>
    </source>
</evidence>
<feature type="domain" description="Carrier" evidence="12">
    <location>
        <begin position="5778"/>
        <end position="5853"/>
    </location>
</feature>
<keyword evidence="6" id="KW-0012">Acyltransferase</keyword>
<dbReference type="Gene3D" id="6.10.140.1830">
    <property type="match status" value="3"/>
</dbReference>
<feature type="domain" description="Carrier" evidence="12">
    <location>
        <begin position="2896"/>
        <end position="2971"/>
    </location>
</feature>
<dbReference type="Pfam" id="PF00698">
    <property type="entry name" value="Acyl_transf_1"/>
    <property type="match status" value="4"/>
</dbReference>
<evidence type="ECO:0000256" key="5">
    <source>
        <dbReference type="ARBA" id="ARBA00023268"/>
    </source>
</evidence>
<dbReference type="InterPro" id="IPR020806">
    <property type="entry name" value="PKS_PP-bd"/>
</dbReference>
<dbReference type="InterPro" id="IPR016036">
    <property type="entry name" value="Malonyl_transacylase_ACP-bd"/>
</dbReference>
<feature type="domain" description="Ketosynthase family 3 (KS3)" evidence="13">
    <location>
        <begin position="33"/>
        <end position="447"/>
    </location>
</feature>
<name>A0A1K1SVY4_9PSEU</name>
<evidence type="ECO:0000256" key="6">
    <source>
        <dbReference type="ARBA" id="ARBA00023315"/>
    </source>
</evidence>
<dbReference type="InterPro" id="IPR050091">
    <property type="entry name" value="PKS_NRPS_Biosynth_Enz"/>
</dbReference>
<comment type="catalytic activity">
    <reaction evidence="7">
        <text>6 (S)-methylmalonyl-CoA + propanoyl-CoA + 6 NADPH + 12 H(+) = 6-deoxyerythronolide B + 6 CO2 + 6 NADP(+) + 7 CoA + H2O</text>
        <dbReference type="Rhea" id="RHEA:23068"/>
        <dbReference type="ChEBI" id="CHEBI:15377"/>
        <dbReference type="ChEBI" id="CHEBI:15378"/>
        <dbReference type="ChEBI" id="CHEBI:16089"/>
        <dbReference type="ChEBI" id="CHEBI:16526"/>
        <dbReference type="ChEBI" id="CHEBI:57287"/>
        <dbReference type="ChEBI" id="CHEBI:57327"/>
        <dbReference type="ChEBI" id="CHEBI:57392"/>
        <dbReference type="ChEBI" id="CHEBI:57783"/>
        <dbReference type="ChEBI" id="CHEBI:58349"/>
        <dbReference type="EC" id="2.3.1.94"/>
    </reaction>
</comment>
<dbReference type="SUPFAM" id="SSF52151">
    <property type="entry name" value="FabD/lysophospholipase-like"/>
    <property type="match status" value="4"/>
</dbReference>
<evidence type="ECO:0000256" key="7">
    <source>
        <dbReference type="ARBA" id="ARBA00052442"/>
    </source>
</evidence>
<dbReference type="PROSITE" id="PS50075">
    <property type="entry name" value="CARRIER"/>
    <property type="match status" value="4"/>
</dbReference>
<evidence type="ECO:0000256" key="3">
    <source>
        <dbReference type="ARBA" id="ARBA00022679"/>
    </source>
</evidence>
<comment type="pathway">
    <text evidence="9">Antibiotic biosynthesis; erythromycin biosynthesis.</text>
</comment>
<evidence type="ECO:0000256" key="8">
    <source>
        <dbReference type="ARBA" id="ARBA00060158"/>
    </source>
</evidence>
<dbReference type="SUPFAM" id="SSF51735">
    <property type="entry name" value="NAD(P)-binding Rossmann-fold domains"/>
    <property type="match status" value="8"/>
</dbReference>
<dbReference type="Pfam" id="PF08659">
    <property type="entry name" value="KR"/>
    <property type="match status" value="4"/>
</dbReference>
<keyword evidence="15" id="KW-1185">Reference proteome</keyword>
<feature type="domain" description="Carrier" evidence="12">
    <location>
        <begin position="1469"/>
        <end position="1544"/>
    </location>
</feature>
<organism evidence="14 15">
    <name type="scientific">Amycolatopsis australiensis</name>
    <dbReference type="NCBI Taxonomy" id="546364"/>
    <lineage>
        <taxon>Bacteria</taxon>
        <taxon>Bacillati</taxon>
        <taxon>Actinomycetota</taxon>
        <taxon>Actinomycetes</taxon>
        <taxon>Pseudonocardiales</taxon>
        <taxon>Pseudonocardiaceae</taxon>
        <taxon>Amycolatopsis</taxon>
    </lineage>
</organism>
<protein>
    <recommendedName>
        <fullName evidence="11">6-deoxyerythronolide-B synthase</fullName>
        <ecNumber evidence="11">2.3.1.94</ecNumber>
    </recommendedName>
</protein>
<dbReference type="InterPro" id="IPR016035">
    <property type="entry name" value="Acyl_Trfase/lysoPLipase"/>
</dbReference>
<keyword evidence="5" id="KW-0511">Multifunctional enzyme</keyword>
<dbReference type="PANTHER" id="PTHR43775">
    <property type="entry name" value="FATTY ACID SYNTHASE"/>
    <property type="match status" value="1"/>
</dbReference>
<dbReference type="InterPro" id="IPR032821">
    <property type="entry name" value="PKS_assoc"/>
</dbReference>
<dbReference type="PROSITE" id="PS00012">
    <property type="entry name" value="PHOSPHOPANTETHEINE"/>
    <property type="match status" value="2"/>
</dbReference>
<dbReference type="GO" id="GO:0047879">
    <property type="term" value="F:erythronolide synthase activity"/>
    <property type="evidence" value="ECO:0007669"/>
    <property type="project" value="UniProtKB-EC"/>
</dbReference>
<dbReference type="Gene3D" id="1.10.1200.10">
    <property type="entry name" value="ACP-like"/>
    <property type="match status" value="4"/>
</dbReference>
<dbReference type="FunFam" id="1.10.1200.10:FF:000007">
    <property type="entry name" value="Probable polyketide synthase pks17"/>
    <property type="match status" value="4"/>
</dbReference>
<dbReference type="Gene3D" id="3.40.47.10">
    <property type="match status" value="4"/>
</dbReference>
<dbReference type="GO" id="GO:0004312">
    <property type="term" value="F:fatty acid synthase activity"/>
    <property type="evidence" value="ECO:0007669"/>
    <property type="project" value="TreeGrafter"/>
</dbReference>
<keyword evidence="3 14" id="KW-0808">Transferase</keyword>
<evidence type="ECO:0000256" key="1">
    <source>
        <dbReference type="ARBA" id="ARBA00022450"/>
    </source>
</evidence>
<evidence type="ECO:0000313" key="14">
    <source>
        <dbReference type="EMBL" id="SFW88505.1"/>
    </source>
</evidence>
<feature type="domain" description="Carrier" evidence="12">
    <location>
        <begin position="4293"/>
        <end position="4368"/>
    </location>
</feature>
<dbReference type="Pfam" id="PF00550">
    <property type="entry name" value="PP-binding"/>
    <property type="match status" value="4"/>
</dbReference>
<dbReference type="GO" id="GO:0004315">
    <property type="term" value="F:3-oxoacyl-[acyl-carrier-protein] synthase activity"/>
    <property type="evidence" value="ECO:0007669"/>
    <property type="project" value="InterPro"/>
</dbReference>
<dbReference type="InterPro" id="IPR001227">
    <property type="entry name" value="Ac_transferase_dom_sf"/>
</dbReference>
<dbReference type="InterPro" id="IPR018201">
    <property type="entry name" value="Ketoacyl_synth_AS"/>
</dbReference>
<dbReference type="CDD" id="cd08952">
    <property type="entry name" value="KR_1_SDR_x"/>
    <property type="match status" value="4"/>
</dbReference>
<dbReference type="InterPro" id="IPR014031">
    <property type="entry name" value="Ketoacyl_synth_C"/>
</dbReference>
<dbReference type="SUPFAM" id="SSF53901">
    <property type="entry name" value="Thiolase-like"/>
    <property type="match status" value="4"/>
</dbReference>
<dbReference type="InterPro" id="IPR014030">
    <property type="entry name" value="Ketoacyl_synth_N"/>
</dbReference>
<dbReference type="CDD" id="cd00833">
    <property type="entry name" value="PKS"/>
    <property type="match status" value="4"/>
</dbReference>
<proteinExistence type="predicted"/>
<evidence type="ECO:0000256" key="11">
    <source>
        <dbReference type="ARBA" id="ARBA00066981"/>
    </source>
</evidence>
<reference evidence="15" key="1">
    <citation type="submission" date="2016-11" db="EMBL/GenBank/DDBJ databases">
        <authorList>
            <person name="Varghese N."/>
            <person name="Submissions S."/>
        </authorList>
    </citation>
    <scope>NUCLEOTIDE SEQUENCE [LARGE SCALE GENOMIC DNA]</scope>
    <source>
        <strain evidence="15">DSM 44671</strain>
    </source>
</reference>
<dbReference type="Pfam" id="PF02801">
    <property type="entry name" value="Ketoacyl-synt_C"/>
    <property type="match status" value="4"/>
</dbReference>
<dbReference type="PANTHER" id="PTHR43775:SF51">
    <property type="entry name" value="INACTIVE PHENOLPHTHIOCEROL SYNTHESIS POLYKETIDE SYNTHASE TYPE I PKS1-RELATED"/>
    <property type="match status" value="1"/>
</dbReference>